<protein>
    <submittedName>
        <fullName evidence="2">D-aminoacylase</fullName>
    </submittedName>
</protein>
<dbReference type="SUPFAM" id="SSF51338">
    <property type="entry name" value="Composite domain of metallo-dependent hydrolases"/>
    <property type="match status" value="1"/>
</dbReference>
<gene>
    <name evidence="2" type="ORF">IAB67_07140</name>
</gene>
<dbReference type="InterPro" id="IPR050378">
    <property type="entry name" value="Metallo-dep_Hydrolases_sf"/>
</dbReference>
<dbReference type="InterPro" id="IPR013108">
    <property type="entry name" value="Amidohydro_3"/>
</dbReference>
<organism evidence="2 3">
    <name type="scientific">Candidatus Ventrousia excrementavium</name>
    <dbReference type="NCBI Taxonomy" id="2840961"/>
    <lineage>
        <taxon>Bacteria</taxon>
        <taxon>Bacillati</taxon>
        <taxon>Bacillota</taxon>
        <taxon>Clostridia</taxon>
        <taxon>Eubacteriales</taxon>
        <taxon>Clostridiaceae</taxon>
        <taxon>Clostridiaceae incertae sedis</taxon>
        <taxon>Candidatus Ventrousia</taxon>
    </lineage>
</organism>
<dbReference type="Pfam" id="PF07969">
    <property type="entry name" value="Amidohydro_3"/>
    <property type="match status" value="2"/>
</dbReference>
<comment type="caution">
    <text evidence="2">The sequence shown here is derived from an EMBL/GenBank/DDBJ whole genome shotgun (WGS) entry which is preliminary data.</text>
</comment>
<dbReference type="InterPro" id="IPR023100">
    <property type="entry name" value="D-aminoacylase_insert_dom_sf"/>
</dbReference>
<evidence type="ECO:0000313" key="3">
    <source>
        <dbReference type="Proteomes" id="UP000824073"/>
    </source>
</evidence>
<dbReference type="AlphaFoldDB" id="A0A9D1IWI1"/>
<name>A0A9D1IWI1_9CLOT</name>
<dbReference type="EMBL" id="DVMR01000055">
    <property type="protein sequence ID" value="HIU44056.1"/>
    <property type="molecule type" value="Genomic_DNA"/>
</dbReference>
<dbReference type="Gene3D" id="3.30.1490.130">
    <property type="entry name" value="D-aminoacylase. Domain 3"/>
    <property type="match status" value="1"/>
</dbReference>
<reference evidence="2" key="2">
    <citation type="journal article" date="2021" name="PeerJ">
        <title>Extensive microbial diversity within the chicken gut microbiome revealed by metagenomics and culture.</title>
        <authorList>
            <person name="Gilroy R."/>
            <person name="Ravi A."/>
            <person name="Getino M."/>
            <person name="Pursley I."/>
            <person name="Horton D.L."/>
            <person name="Alikhan N.F."/>
            <person name="Baker D."/>
            <person name="Gharbi K."/>
            <person name="Hall N."/>
            <person name="Watson M."/>
            <person name="Adriaenssens E.M."/>
            <person name="Foster-Nyarko E."/>
            <person name="Jarju S."/>
            <person name="Secka A."/>
            <person name="Antonio M."/>
            <person name="Oren A."/>
            <person name="Chaudhuri R.R."/>
            <person name="La Ragione R."/>
            <person name="Hildebrand F."/>
            <person name="Pallen M.J."/>
        </authorList>
    </citation>
    <scope>NUCLEOTIDE SEQUENCE</scope>
    <source>
        <strain evidence="2">CHK191-8634</strain>
    </source>
</reference>
<dbReference type="Proteomes" id="UP000824073">
    <property type="component" value="Unassembled WGS sequence"/>
</dbReference>
<evidence type="ECO:0000313" key="2">
    <source>
        <dbReference type="EMBL" id="HIU44056.1"/>
    </source>
</evidence>
<evidence type="ECO:0000259" key="1">
    <source>
        <dbReference type="Pfam" id="PF07969"/>
    </source>
</evidence>
<proteinExistence type="predicted"/>
<dbReference type="PANTHER" id="PTHR11647">
    <property type="entry name" value="HYDRANTOINASE/DIHYDROPYRIMIDINASE FAMILY MEMBER"/>
    <property type="match status" value="1"/>
</dbReference>
<dbReference type="Gene3D" id="2.30.40.10">
    <property type="entry name" value="Urease, subunit C, domain 1"/>
    <property type="match status" value="1"/>
</dbReference>
<dbReference type="InterPro" id="IPR032466">
    <property type="entry name" value="Metal_Hydrolase"/>
</dbReference>
<dbReference type="Gene3D" id="3.20.20.140">
    <property type="entry name" value="Metal-dependent hydrolases"/>
    <property type="match status" value="1"/>
</dbReference>
<feature type="domain" description="Amidohydrolase 3" evidence="1">
    <location>
        <begin position="420"/>
        <end position="510"/>
    </location>
</feature>
<dbReference type="InterPro" id="IPR011059">
    <property type="entry name" value="Metal-dep_hydrolase_composite"/>
</dbReference>
<sequence length="528" mass="58461">MKTIIRNATVVDGTGAPRFAGEVAFEDDCIVAVGPQLSGSFDREIDAGGQIVCPGFIDTHSHSDLFALCQSAIEPKIYQGITTDVLGQDGISMAPLPKQHVTAWRQNIGGLEGDSDEISWNYPTVKEYFAALRSQKPCQNHAYLAPHGNIRLEVMGFSGEHATEEQLCAMEQVLRRELEAGAIGMSSGLIYIPCVYASTEELIRLCKVVHEYDKVFVVHQRFEGKRIIESMQELKKIVLASGVRLHISHFKMLGREFESKRQEAFAILDELRQAGIHVSCDQYPYGAGSTMLAGCIPPWAHVGGAGEMLKRLRDPETREKIKHDIMYTDTVWDNFVEFCTPDGIMVTSVESEKNQYCVGKTIVEIGAIRGCDPIDAMMDLLLEEDNKVGMVEFYGTEECVMDIMKRPEVNICTDGLLGGTPHPRVYGAFPRVLGKYVREKQFLTLEEAVHKMTGKAADAMRMTQRGLLQPGKKADIVIFDLETITDVGDFINPRQLARGVRQVIVNGKAVLDEQGLHADAASGEVLTF</sequence>
<dbReference type="PANTHER" id="PTHR11647:SF1">
    <property type="entry name" value="COLLAPSIN RESPONSE MEDIATOR PROTEIN"/>
    <property type="match status" value="1"/>
</dbReference>
<feature type="domain" description="Amidohydrolase 3" evidence="1">
    <location>
        <begin position="43"/>
        <end position="196"/>
    </location>
</feature>
<reference evidence="2" key="1">
    <citation type="submission" date="2020-10" db="EMBL/GenBank/DDBJ databases">
        <authorList>
            <person name="Gilroy R."/>
        </authorList>
    </citation>
    <scope>NUCLEOTIDE SEQUENCE</scope>
    <source>
        <strain evidence="2">CHK191-8634</strain>
    </source>
</reference>
<dbReference type="SUPFAM" id="SSF51556">
    <property type="entry name" value="Metallo-dependent hydrolases"/>
    <property type="match status" value="1"/>
</dbReference>
<accession>A0A9D1IWI1</accession>
<dbReference type="CDD" id="cd01297">
    <property type="entry name" value="D-aminoacylase"/>
    <property type="match status" value="1"/>
</dbReference>
<dbReference type="GO" id="GO:0016811">
    <property type="term" value="F:hydrolase activity, acting on carbon-nitrogen (but not peptide) bonds, in linear amides"/>
    <property type="evidence" value="ECO:0007669"/>
    <property type="project" value="InterPro"/>
</dbReference>